<dbReference type="InterPro" id="IPR036832">
    <property type="entry name" value="PPK_N_dom_sf"/>
</dbReference>
<comment type="cofactor">
    <cofactor evidence="6">
        <name>Mg(2+)</name>
        <dbReference type="ChEBI" id="CHEBI:18420"/>
    </cofactor>
</comment>
<keyword evidence="6" id="KW-0479">Metal-binding</keyword>
<sequence>MVDVPGPAGPLAPTEIETPGGGADETTLEPAAPRLNQGHAGVKPKSQPDSVADLGDPTLYFNRELSHLQFNVRVLEQALDEAHPLLNRLMFLLIFSSNLDEFFEIRVAGLKHQVALGDETTGADGRLPRQLLAEISQVVHEQVDRQYQILNEVLIPALEAQRLRFRRRNEWTEAQQAWIRAFFESEIVPVISPIGLDPSHPFPRLVNKSLNFIVELEGKDAFGRKGGLAILPAPRSLPRVIALPGELCEADFQEFVFLSSMIHAHAAEVFPGMTVRGCYQFRLTRNADLSMDPEEVSDLASALRGELLARRYGSGVRLEVADNCPEELAAFLLKQFELEQSDLYRVNGPVNLTRMISALGDLERPDLRYRPFTPGLPKALRKKASLFEAIAGSDILLHHPFQAFSPVEDLLREAARDPNVLAIKQTLYRTGADSAIVNALVEAASNGKEVTVVIELRARFDEADNLALASRLQEAGAIVIYGVMAYKTHAKMMHIVRRERGKLRHYAHLGTGNYHARTARLYTDYSLLTANAALCADVHKVFQQLSGMGRAQHIDRLLHAPFTLHERLVAMIEREAEHARRGRRAQLIIKCNSLTEPKLIQALYRASQAGVECELIIRGMCCLRPGVPGVSENIRVRSIIGRFLEHTRVFHFHNDGKEETWCSSADFMARNMFHRVETAFPLLDRKQAERVRKDLETYLVDNCQSWLLQPDGRYLKQQPGNSAPISAQETLLYAYATKV</sequence>
<dbReference type="InterPro" id="IPR041108">
    <property type="entry name" value="PP_kinase_C_1"/>
</dbReference>
<evidence type="ECO:0000259" key="9">
    <source>
        <dbReference type="Pfam" id="PF02503"/>
    </source>
</evidence>
<dbReference type="OrthoDB" id="9761456at2"/>
<dbReference type="EC" id="2.7.4.1" evidence="6 7"/>
<evidence type="ECO:0000256" key="2">
    <source>
        <dbReference type="ARBA" id="ARBA00022679"/>
    </source>
</evidence>
<feature type="binding site" evidence="6">
    <location>
        <position position="429"/>
    </location>
    <ligand>
        <name>Mg(2+)</name>
        <dbReference type="ChEBI" id="CHEBI:18420"/>
    </ligand>
</feature>
<feature type="binding site" evidence="6">
    <location>
        <position position="646"/>
    </location>
    <ligand>
        <name>ATP</name>
        <dbReference type="ChEBI" id="CHEBI:30616"/>
    </ligand>
</feature>
<dbReference type="SUPFAM" id="SSF56024">
    <property type="entry name" value="Phospholipase D/nuclease"/>
    <property type="match status" value="2"/>
</dbReference>
<dbReference type="RefSeq" id="WP_159548955.1">
    <property type="nucleotide sequence ID" value="NZ_CP035042.1"/>
</dbReference>
<evidence type="ECO:0000259" key="11">
    <source>
        <dbReference type="Pfam" id="PF13090"/>
    </source>
</evidence>
<feature type="binding site" evidence="6">
    <location>
        <position position="459"/>
    </location>
    <ligand>
        <name>Mg(2+)</name>
        <dbReference type="ChEBI" id="CHEBI:18420"/>
    </ligand>
</feature>
<dbReference type="GO" id="GO:0006799">
    <property type="term" value="P:polyphosphate biosynthetic process"/>
    <property type="evidence" value="ECO:0007669"/>
    <property type="project" value="UniProtKB-UniRule"/>
</dbReference>
<dbReference type="NCBIfam" id="NF003921">
    <property type="entry name" value="PRK05443.2-2"/>
    <property type="match status" value="1"/>
</dbReference>
<dbReference type="Gene3D" id="1.20.58.310">
    <property type="entry name" value="Polyphosphate kinase N-terminal domain"/>
    <property type="match status" value="1"/>
</dbReference>
<dbReference type="NCBIfam" id="TIGR03705">
    <property type="entry name" value="poly_P_kin"/>
    <property type="match status" value="1"/>
</dbReference>
<evidence type="ECO:0000256" key="5">
    <source>
        <dbReference type="ARBA" id="ARBA00022840"/>
    </source>
</evidence>
<dbReference type="GO" id="GO:0046872">
    <property type="term" value="F:metal ion binding"/>
    <property type="evidence" value="ECO:0007669"/>
    <property type="project" value="UniProtKB-KW"/>
</dbReference>
<comment type="PTM">
    <text evidence="6 7">An intermediate of this reaction is the autophosphorylated ppk in which a phosphate is covalently linked to a histidine residue through a N-P bond.</text>
</comment>
<dbReference type="CDD" id="cd09165">
    <property type="entry name" value="PLDc_PaPPK1_C1_like"/>
    <property type="match status" value="1"/>
</dbReference>
<evidence type="ECO:0000313" key="13">
    <source>
        <dbReference type="EMBL" id="QHC48802.1"/>
    </source>
</evidence>
<feature type="binding site" evidence="6">
    <location>
        <position position="522"/>
    </location>
    <ligand>
        <name>ATP</name>
        <dbReference type="ChEBI" id="CHEBI:30616"/>
    </ligand>
</feature>
<dbReference type="AlphaFoldDB" id="A0A6I6SGY2"/>
<keyword evidence="14" id="KW-1185">Reference proteome</keyword>
<dbReference type="Pfam" id="PF17941">
    <property type="entry name" value="PP_kinase_C_1"/>
    <property type="match status" value="1"/>
</dbReference>
<dbReference type="PANTHER" id="PTHR30218">
    <property type="entry name" value="POLYPHOSPHATE KINASE"/>
    <property type="match status" value="1"/>
</dbReference>
<evidence type="ECO:0000256" key="4">
    <source>
        <dbReference type="ARBA" id="ARBA00022777"/>
    </source>
</evidence>
<proteinExistence type="inferred from homology"/>
<accession>A0A6I6SGY2</accession>
<comment type="function">
    <text evidence="6 7">Catalyzes the reversible transfer of the terminal phosphate of ATP to form a long-chain polyphosphate (polyP).</text>
</comment>
<dbReference type="HAMAP" id="MF_00347">
    <property type="entry name" value="Polyphosphate_kinase"/>
    <property type="match status" value="1"/>
</dbReference>
<dbReference type="SUPFAM" id="SSF143724">
    <property type="entry name" value="PHP14-like"/>
    <property type="match status" value="1"/>
</dbReference>
<feature type="region of interest" description="Disordered" evidence="8">
    <location>
        <begin position="1"/>
        <end position="29"/>
    </location>
</feature>
<dbReference type="InterPro" id="IPR003414">
    <property type="entry name" value="PP_kinase"/>
</dbReference>
<keyword evidence="2 6" id="KW-0808">Transferase</keyword>
<dbReference type="Pfam" id="PF13090">
    <property type="entry name" value="PP_kinase_C"/>
    <property type="match status" value="1"/>
</dbReference>
<feature type="region of interest" description="Disordered" evidence="8">
    <location>
        <begin position="35"/>
        <end position="54"/>
    </location>
</feature>
<evidence type="ECO:0000256" key="7">
    <source>
        <dbReference type="RuleBase" id="RU003800"/>
    </source>
</evidence>
<dbReference type="Proteomes" id="UP000464013">
    <property type="component" value="Chromosome"/>
</dbReference>
<evidence type="ECO:0000256" key="6">
    <source>
        <dbReference type="HAMAP-Rule" id="MF_00347"/>
    </source>
</evidence>
<comment type="similarity">
    <text evidence="6 7">Belongs to the polyphosphate kinase 1 (PPK1) family.</text>
</comment>
<evidence type="ECO:0000256" key="8">
    <source>
        <dbReference type="SAM" id="MobiDB-lite"/>
    </source>
</evidence>
<dbReference type="SUPFAM" id="SSF140356">
    <property type="entry name" value="PPK N-terminal domain-like"/>
    <property type="match status" value="1"/>
</dbReference>
<evidence type="ECO:0000256" key="3">
    <source>
        <dbReference type="ARBA" id="ARBA00022741"/>
    </source>
</evidence>
<dbReference type="NCBIfam" id="NF003918">
    <property type="entry name" value="PRK05443.1-2"/>
    <property type="match status" value="1"/>
</dbReference>
<dbReference type="InterPro" id="IPR025200">
    <property type="entry name" value="PPK_C_dom2"/>
</dbReference>
<feature type="domain" description="Polyphosphate kinase middle" evidence="9">
    <location>
        <begin position="175"/>
        <end position="356"/>
    </location>
</feature>
<dbReference type="CDD" id="cd09168">
    <property type="entry name" value="PLDc_PaPPK1_C2_like"/>
    <property type="match status" value="1"/>
</dbReference>
<feature type="domain" description="Polyphosphate kinase N-terminal" evidence="10">
    <location>
        <begin position="60"/>
        <end position="164"/>
    </location>
</feature>
<dbReference type="NCBIfam" id="NF003917">
    <property type="entry name" value="PRK05443.1-1"/>
    <property type="match status" value="1"/>
</dbReference>
<dbReference type="InterPro" id="IPR024953">
    <property type="entry name" value="PP_kinase_middle"/>
</dbReference>
<keyword evidence="6" id="KW-0460">Magnesium</keyword>
<dbReference type="GO" id="GO:0005524">
    <property type="term" value="F:ATP binding"/>
    <property type="evidence" value="ECO:0007669"/>
    <property type="project" value="UniProtKB-KW"/>
</dbReference>
<gene>
    <name evidence="13" type="primary">ppk1</name>
    <name evidence="6" type="synonym">ppk</name>
    <name evidence="13" type="ORF">EKK97_03125</name>
</gene>
<evidence type="ECO:0000256" key="1">
    <source>
        <dbReference type="ARBA" id="ARBA00022553"/>
    </source>
</evidence>
<feature type="domain" description="Polyphosphate kinase C-terminal" evidence="11">
    <location>
        <begin position="557"/>
        <end position="728"/>
    </location>
</feature>
<feature type="domain" description="Polyphosphate kinase C-terminal" evidence="12">
    <location>
        <begin position="386"/>
        <end position="548"/>
    </location>
</feature>
<dbReference type="EMBL" id="CP035042">
    <property type="protein sequence ID" value="QHC48802.1"/>
    <property type="molecule type" value="Genomic_DNA"/>
</dbReference>
<evidence type="ECO:0000313" key="14">
    <source>
        <dbReference type="Proteomes" id="UP000464013"/>
    </source>
</evidence>
<dbReference type="Gene3D" id="3.30.870.10">
    <property type="entry name" value="Endonuclease Chain A"/>
    <property type="match status" value="2"/>
</dbReference>
<feature type="binding site" evidence="6">
    <location>
        <position position="98"/>
    </location>
    <ligand>
        <name>ATP</name>
        <dbReference type="ChEBI" id="CHEBI:30616"/>
    </ligand>
</feature>
<dbReference type="InterPro" id="IPR036830">
    <property type="entry name" value="PP_kinase_middle_dom_sf"/>
</dbReference>
<keyword evidence="1 6" id="KW-0597">Phosphoprotein</keyword>
<dbReference type="GO" id="GO:0008976">
    <property type="term" value="F:polyphosphate kinase activity"/>
    <property type="evidence" value="ECO:0007669"/>
    <property type="project" value="UniProtKB-UniRule"/>
</dbReference>
<dbReference type="PANTHER" id="PTHR30218:SF0">
    <property type="entry name" value="POLYPHOSPHATE KINASE"/>
    <property type="match status" value="1"/>
</dbReference>
<keyword evidence="3 6" id="KW-0547">Nucleotide-binding</keyword>
<organism evidence="13 14">
    <name type="scientific">Billgrantia tianxiuensis</name>
    <dbReference type="NCBI Taxonomy" id="2497861"/>
    <lineage>
        <taxon>Bacteria</taxon>
        <taxon>Pseudomonadati</taxon>
        <taxon>Pseudomonadota</taxon>
        <taxon>Gammaproteobacteria</taxon>
        <taxon>Oceanospirillales</taxon>
        <taxon>Halomonadaceae</taxon>
        <taxon>Billgrantia</taxon>
    </lineage>
</organism>
<dbReference type="PIRSF" id="PIRSF015589">
    <property type="entry name" value="PP_kinase"/>
    <property type="match status" value="1"/>
</dbReference>
<evidence type="ECO:0000259" key="10">
    <source>
        <dbReference type="Pfam" id="PF13089"/>
    </source>
</evidence>
<comment type="catalytic activity">
    <reaction evidence="6 7">
        <text>[phosphate](n) + ATP = [phosphate](n+1) + ADP</text>
        <dbReference type="Rhea" id="RHEA:19573"/>
        <dbReference type="Rhea" id="RHEA-COMP:9859"/>
        <dbReference type="Rhea" id="RHEA-COMP:14280"/>
        <dbReference type="ChEBI" id="CHEBI:16838"/>
        <dbReference type="ChEBI" id="CHEBI:30616"/>
        <dbReference type="ChEBI" id="CHEBI:456216"/>
        <dbReference type="EC" id="2.7.4.1"/>
    </reaction>
</comment>
<feature type="binding site" evidence="6">
    <location>
        <position position="618"/>
    </location>
    <ligand>
        <name>ATP</name>
        <dbReference type="ChEBI" id="CHEBI:30616"/>
    </ligand>
</feature>
<keyword evidence="5 6" id="KW-0067">ATP-binding</keyword>
<name>A0A6I6SGY2_9GAMM</name>
<evidence type="ECO:0000259" key="12">
    <source>
        <dbReference type="Pfam" id="PF17941"/>
    </source>
</evidence>
<feature type="active site" description="Phosphohistidine intermediate" evidence="6">
    <location>
        <position position="489"/>
    </location>
</feature>
<dbReference type="Pfam" id="PF13089">
    <property type="entry name" value="PP_kinase_N"/>
    <property type="match status" value="1"/>
</dbReference>
<keyword evidence="4 6" id="KW-0418">Kinase</keyword>
<dbReference type="GO" id="GO:0009358">
    <property type="term" value="C:polyphosphate kinase complex"/>
    <property type="evidence" value="ECO:0007669"/>
    <property type="project" value="InterPro"/>
</dbReference>
<dbReference type="Pfam" id="PF02503">
    <property type="entry name" value="PP_kinase"/>
    <property type="match status" value="1"/>
</dbReference>
<dbReference type="KEGG" id="htx:EKK97_03125"/>
<dbReference type="InterPro" id="IPR025198">
    <property type="entry name" value="PPK_N_dom"/>
</dbReference>
<reference evidence="13 14" key="1">
    <citation type="submission" date="2019-01" db="EMBL/GenBank/DDBJ databases">
        <title>Complete genome of a denitifying bacterium Halomons sp. BC-M4-5.</title>
        <authorList>
            <person name="Wang L."/>
            <person name="Shao Z."/>
        </authorList>
    </citation>
    <scope>NUCLEOTIDE SEQUENCE [LARGE SCALE GENOMIC DNA]</scope>
    <source>
        <strain evidence="13 14">BC-M4-5</strain>
    </source>
</reference>
<dbReference type="Gene3D" id="3.30.1840.10">
    <property type="entry name" value="Polyphosphate kinase middle domain"/>
    <property type="match status" value="1"/>
</dbReference>
<protein>
    <recommendedName>
        <fullName evidence="6 7">Polyphosphate kinase</fullName>
        <ecNumber evidence="6 7">2.7.4.1</ecNumber>
    </recommendedName>
    <alternativeName>
        <fullName evidence="6">ATP-polyphosphate phosphotransferase</fullName>
    </alternativeName>
    <alternativeName>
        <fullName evidence="6">Polyphosphoric acid kinase</fullName>
    </alternativeName>
</protein>